<accession>A0A919PHR9</accession>
<evidence type="ECO:0000313" key="2">
    <source>
        <dbReference type="Proteomes" id="UP000660611"/>
    </source>
</evidence>
<dbReference type="Proteomes" id="UP000660611">
    <property type="component" value="Unassembled WGS sequence"/>
</dbReference>
<keyword evidence="2" id="KW-1185">Reference proteome</keyword>
<dbReference type="EMBL" id="BONQ01000029">
    <property type="protein sequence ID" value="GIG43894.1"/>
    <property type="molecule type" value="Genomic_DNA"/>
</dbReference>
<protein>
    <submittedName>
        <fullName evidence="1">Uncharacterized protein</fullName>
    </submittedName>
</protein>
<gene>
    <name evidence="1" type="ORF">Dsi01nite_019350</name>
</gene>
<dbReference type="RefSeq" id="WP_203845751.1">
    <property type="nucleotide sequence ID" value="NZ_BAAAVW010000006.1"/>
</dbReference>
<reference evidence="1" key="1">
    <citation type="submission" date="2021-01" db="EMBL/GenBank/DDBJ databases">
        <title>Whole genome shotgun sequence of Dactylosporangium siamense NBRC 106093.</title>
        <authorList>
            <person name="Komaki H."/>
            <person name="Tamura T."/>
        </authorList>
    </citation>
    <scope>NUCLEOTIDE SEQUENCE</scope>
    <source>
        <strain evidence="1">NBRC 106093</strain>
    </source>
</reference>
<dbReference type="AlphaFoldDB" id="A0A919PHR9"/>
<name>A0A919PHR9_9ACTN</name>
<evidence type="ECO:0000313" key="1">
    <source>
        <dbReference type="EMBL" id="GIG43894.1"/>
    </source>
</evidence>
<comment type="caution">
    <text evidence="1">The sequence shown here is derived from an EMBL/GenBank/DDBJ whole genome shotgun (WGS) entry which is preliminary data.</text>
</comment>
<organism evidence="1 2">
    <name type="scientific">Dactylosporangium siamense</name>
    <dbReference type="NCBI Taxonomy" id="685454"/>
    <lineage>
        <taxon>Bacteria</taxon>
        <taxon>Bacillati</taxon>
        <taxon>Actinomycetota</taxon>
        <taxon>Actinomycetes</taxon>
        <taxon>Micromonosporales</taxon>
        <taxon>Micromonosporaceae</taxon>
        <taxon>Dactylosporangium</taxon>
    </lineage>
</organism>
<proteinExistence type="predicted"/>
<sequence length="66" mass="7317">MSTLDSEPTALHDLKLAVLAELAIAGQPERTDGVPLDELLFDRVDADRYELCLHCLLDAVVALERR</sequence>